<gene>
    <name evidence="1" type="ORF">GCM10008938_42730</name>
</gene>
<protein>
    <recommendedName>
        <fullName evidence="3">SnoaL-like domain-containing protein</fullName>
    </recommendedName>
</protein>
<organism evidence="1 2">
    <name type="scientific">Deinococcus roseus</name>
    <dbReference type="NCBI Taxonomy" id="392414"/>
    <lineage>
        <taxon>Bacteria</taxon>
        <taxon>Thermotogati</taxon>
        <taxon>Deinococcota</taxon>
        <taxon>Deinococci</taxon>
        <taxon>Deinococcales</taxon>
        <taxon>Deinococcaceae</taxon>
        <taxon>Deinococcus</taxon>
    </lineage>
</organism>
<sequence length="140" mass="16028">MDVAGVEKLVKDWYEKLDVHAPMVEVLPLLVDSGLEMQFPEATLYSLADFEGWYQGVIRLFFDEVHLLKKVEVNLQEDRAEVDIIVQWEASFWKAPAAHSQRIVADAYQTWVVVPDSDGNPRIQLYVVDKLDFHPGSAQL</sequence>
<evidence type="ECO:0000313" key="1">
    <source>
        <dbReference type="EMBL" id="GGJ52168.1"/>
    </source>
</evidence>
<dbReference type="Proteomes" id="UP000632222">
    <property type="component" value="Unassembled WGS sequence"/>
</dbReference>
<comment type="caution">
    <text evidence="1">The sequence shown here is derived from an EMBL/GenBank/DDBJ whole genome shotgun (WGS) entry which is preliminary data.</text>
</comment>
<name>A0ABQ2DB17_9DEIO</name>
<proteinExistence type="predicted"/>
<accession>A0ABQ2DB17</accession>
<evidence type="ECO:0000313" key="2">
    <source>
        <dbReference type="Proteomes" id="UP000632222"/>
    </source>
</evidence>
<dbReference type="RefSeq" id="WP_189006679.1">
    <property type="nucleotide sequence ID" value="NZ_BMOD01000024.1"/>
</dbReference>
<reference evidence="2" key="1">
    <citation type="journal article" date="2019" name="Int. J. Syst. Evol. Microbiol.">
        <title>The Global Catalogue of Microorganisms (GCM) 10K type strain sequencing project: providing services to taxonomists for standard genome sequencing and annotation.</title>
        <authorList>
            <consortium name="The Broad Institute Genomics Platform"/>
            <consortium name="The Broad Institute Genome Sequencing Center for Infectious Disease"/>
            <person name="Wu L."/>
            <person name="Ma J."/>
        </authorList>
    </citation>
    <scope>NUCLEOTIDE SEQUENCE [LARGE SCALE GENOMIC DNA]</scope>
    <source>
        <strain evidence="2">JCM 14370</strain>
    </source>
</reference>
<keyword evidence="2" id="KW-1185">Reference proteome</keyword>
<dbReference type="EMBL" id="BMOD01000024">
    <property type="protein sequence ID" value="GGJ52168.1"/>
    <property type="molecule type" value="Genomic_DNA"/>
</dbReference>
<evidence type="ECO:0008006" key="3">
    <source>
        <dbReference type="Google" id="ProtNLM"/>
    </source>
</evidence>